<evidence type="ECO:0000313" key="12">
    <source>
        <dbReference type="Proteomes" id="UP000606044"/>
    </source>
</evidence>
<evidence type="ECO:0000256" key="7">
    <source>
        <dbReference type="ARBA" id="ARBA00022840"/>
    </source>
</evidence>
<dbReference type="InterPro" id="IPR002934">
    <property type="entry name" value="Polymerase_NTP_transf_dom"/>
</dbReference>
<evidence type="ECO:0000256" key="6">
    <source>
        <dbReference type="ARBA" id="ARBA00022741"/>
    </source>
</evidence>
<dbReference type="Proteomes" id="UP000606044">
    <property type="component" value="Unassembled WGS sequence"/>
</dbReference>
<proteinExistence type="inferred from homology"/>
<dbReference type="Gene3D" id="3.30.460.10">
    <property type="entry name" value="Beta Polymerase, domain 2"/>
    <property type="match status" value="1"/>
</dbReference>
<evidence type="ECO:0000259" key="10">
    <source>
        <dbReference type="Pfam" id="PF01909"/>
    </source>
</evidence>
<dbReference type="SUPFAM" id="SSF81301">
    <property type="entry name" value="Nucleotidyltransferase"/>
    <property type="match status" value="1"/>
</dbReference>
<comment type="similarity">
    <text evidence="9">Belongs to the MntA antitoxin family.</text>
</comment>
<gene>
    <name evidence="11" type="ORF">GCM10007301_38590</name>
</gene>
<dbReference type="GO" id="GO:0046872">
    <property type="term" value="F:metal ion binding"/>
    <property type="evidence" value="ECO:0007669"/>
    <property type="project" value="UniProtKB-KW"/>
</dbReference>
<reference evidence="11" key="1">
    <citation type="journal article" date="2014" name="Int. J. Syst. Evol. Microbiol.">
        <title>Complete genome sequence of Corynebacterium casei LMG S-19264T (=DSM 44701T), isolated from a smear-ripened cheese.</title>
        <authorList>
            <consortium name="US DOE Joint Genome Institute (JGI-PGF)"/>
            <person name="Walter F."/>
            <person name="Albersmeier A."/>
            <person name="Kalinowski J."/>
            <person name="Ruckert C."/>
        </authorList>
    </citation>
    <scope>NUCLEOTIDE SEQUENCE</scope>
    <source>
        <strain evidence="11">CCM 7897</strain>
    </source>
</reference>
<dbReference type="Pfam" id="PF01909">
    <property type="entry name" value="NTP_transf_2"/>
    <property type="match status" value="1"/>
</dbReference>
<dbReference type="GO" id="GO:0005524">
    <property type="term" value="F:ATP binding"/>
    <property type="evidence" value="ECO:0007669"/>
    <property type="project" value="UniProtKB-KW"/>
</dbReference>
<dbReference type="InterPro" id="IPR052038">
    <property type="entry name" value="Type-VII_TA_antitoxin"/>
</dbReference>
<dbReference type="EMBL" id="BMCT01000006">
    <property type="protein sequence ID" value="GGF75009.1"/>
    <property type="molecule type" value="Genomic_DNA"/>
</dbReference>
<dbReference type="PANTHER" id="PTHR33571:SF12">
    <property type="entry name" value="BSL3053 PROTEIN"/>
    <property type="match status" value="1"/>
</dbReference>
<sequence length="106" mass="11729">MCYDPPMSLSRSELIDALIALEPQLRAEGVTGLALFGSRARGDHRPDSDVDVAIEVEPNSRFSLIDLVGVAHQIEDKVGLSANIFMRRSLDDSFRRTLARDGIEVF</sequence>
<name>A0A917C7Z2_9HYPH</name>
<comment type="caution">
    <text evidence="11">The sequence shown here is derived from an EMBL/GenBank/DDBJ whole genome shotgun (WGS) entry which is preliminary data.</text>
</comment>
<dbReference type="InterPro" id="IPR043519">
    <property type="entry name" value="NT_sf"/>
</dbReference>
<keyword evidence="4" id="KW-0548">Nucleotidyltransferase</keyword>
<evidence type="ECO:0000256" key="9">
    <source>
        <dbReference type="ARBA" id="ARBA00038276"/>
    </source>
</evidence>
<evidence type="ECO:0000313" key="11">
    <source>
        <dbReference type="EMBL" id="GGF75009.1"/>
    </source>
</evidence>
<keyword evidence="12" id="KW-1185">Reference proteome</keyword>
<keyword evidence="8" id="KW-0460">Magnesium</keyword>
<evidence type="ECO:0000256" key="4">
    <source>
        <dbReference type="ARBA" id="ARBA00022695"/>
    </source>
</evidence>
<dbReference type="CDD" id="cd05403">
    <property type="entry name" value="NT_KNTase_like"/>
    <property type="match status" value="1"/>
</dbReference>
<keyword evidence="7" id="KW-0067">ATP-binding</keyword>
<keyword evidence="5" id="KW-0479">Metal-binding</keyword>
<dbReference type="GO" id="GO:0016779">
    <property type="term" value="F:nucleotidyltransferase activity"/>
    <property type="evidence" value="ECO:0007669"/>
    <property type="project" value="UniProtKB-KW"/>
</dbReference>
<accession>A0A917C7Z2</accession>
<dbReference type="AlphaFoldDB" id="A0A917C7Z2"/>
<reference evidence="11" key="2">
    <citation type="submission" date="2020-09" db="EMBL/GenBank/DDBJ databases">
        <authorList>
            <person name="Sun Q."/>
            <person name="Sedlacek I."/>
        </authorList>
    </citation>
    <scope>NUCLEOTIDE SEQUENCE</scope>
    <source>
        <strain evidence="11">CCM 7897</strain>
    </source>
</reference>
<evidence type="ECO:0000256" key="8">
    <source>
        <dbReference type="ARBA" id="ARBA00022842"/>
    </source>
</evidence>
<evidence type="ECO:0000256" key="3">
    <source>
        <dbReference type="ARBA" id="ARBA00022679"/>
    </source>
</evidence>
<organism evidence="11 12">
    <name type="scientific">Azorhizobium oxalatiphilum</name>
    <dbReference type="NCBI Taxonomy" id="980631"/>
    <lineage>
        <taxon>Bacteria</taxon>
        <taxon>Pseudomonadati</taxon>
        <taxon>Pseudomonadota</taxon>
        <taxon>Alphaproteobacteria</taxon>
        <taxon>Hyphomicrobiales</taxon>
        <taxon>Xanthobacteraceae</taxon>
        <taxon>Azorhizobium</taxon>
    </lineage>
</organism>
<comment type="cofactor">
    <cofactor evidence="1">
        <name>Mg(2+)</name>
        <dbReference type="ChEBI" id="CHEBI:18420"/>
    </cofactor>
</comment>
<dbReference type="PANTHER" id="PTHR33571">
    <property type="entry name" value="SSL8005 PROTEIN"/>
    <property type="match status" value="1"/>
</dbReference>
<evidence type="ECO:0000256" key="2">
    <source>
        <dbReference type="ARBA" id="ARBA00022649"/>
    </source>
</evidence>
<keyword evidence="3" id="KW-0808">Transferase</keyword>
<keyword evidence="6" id="KW-0547">Nucleotide-binding</keyword>
<feature type="domain" description="Polymerase nucleotidyl transferase" evidence="10">
    <location>
        <begin position="28"/>
        <end position="96"/>
    </location>
</feature>
<evidence type="ECO:0000256" key="1">
    <source>
        <dbReference type="ARBA" id="ARBA00001946"/>
    </source>
</evidence>
<evidence type="ECO:0000256" key="5">
    <source>
        <dbReference type="ARBA" id="ARBA00022723"/>
    </source>
</evidence>
<keyword evidence="2" id="KW-1277">Toxin-antitoxin system</keyword>
<protein>
    <submittedName>
        <fullName evidence="11">Nucleotidyltransferase</fullName>
    </submittedName>
</protein>